<evidence type="ECO:0000313" key="1">
    <source>
        <dbReference type="EMBL" id="KAF7638880.1"/>
    </source>
</evidence>
<gene>
    <name evidence="1" type="ORF">Mgra_00001689</name>
</gene>
<keyword evidence="2" id="KW-1185">Reference proteome</keyword>
<comment type="caution">
    <text evidence="1">The sequence shown here is derived from an EMBL/GenBank/DDBJ whole genome shotgun (WGS) entry which is preliminary data.</text>
</comment>
<reference evidence="1" key="1">
    <citation type="journal article" date="2020" name="Ecol. Evol.">
        <title>Genome structure and content of the rice root-knot nematode (Meloidogyne graminicola).</title>
        <authorList>
            <person name="Phan N.T."/>
            <person name="Danchin E.G.J."/>
            <person name="Klopp C."/>
            <person name="Perfus-Barbeoch L."/>
            <person name="Kozlowski D.K."/>
            <person name="Koutsovoulos G.D."/>
            <person name="Lopez-Roques C."/>
            <person name="Bouchez O."/>
            <person name="Zahm M."/>
            <person name="Besnard G."/>
            <person name="Bellafiore S."/>
        </authorList>
    </citation>
    <scope>NUCLEOTIDE SEQUENCE</scope>
    <source>
        <strain evidence="1">VN-18</strain>
    </source>
</reference>
<dbReference type="AlphaFoldDB" id="A0A8T0A016"/>
<dbReference type="Proteomes" id="UP000605970">
    <property type="component" value="Unassembled WGS sequence"/>
</dbReference>
<proteinExistence type="predicted"/>
<dbReference type="EMBL" id="JABEBT010000009">
    <property type="protein sequence ID" value="KAF7638880.1"/>
    <property type="molecule type" value="Genomic_DNA"/>
</dbReference>
<sequence>MDKIYLKRHYAKFLTPKSGRDIFVRPRFKFSLINGFESKISWILHIIFDSHSILANHEQFANF</sequence>
<evidence type="ECO:0000313" key="2">
    <source>
        <dbReference type="Proteomes" id="UP000605970"/>
    </source>
</evidence>
<accession>A0A8T0A016</accession>
<name>A0A8T0A016_9BILA</name>
<organism evidence="1 2">
    <name type="scientific">Meloidogyne graminicola</name>
    <dbReference type="NCBI Taxonomy" id="189291"/>
    <lineage>
        <taxon>Eukaryota</taxon>
        <taxon>Metazoa</taxon>
        <taxon>Ecdysozoa</taxon>
        <taxon>Nematoda</taxon>
        <taxon>Chromadorea</taxon>
        <taxon>Rhabditida</taxon>
        <taxon>Tylenchina</taxon>
        <taxon>Tylenchomorpha</taxon>
        <taxon>Tylenchoidea</taxon>
        <taxon>Meloidogynidae</taxon>
        <taxon>Meloidogyninae</taxon>
        <taxon>Meloidogyne</taxon>
    </lineage>
</organism>
<protein>
    <submittedName>
        <fullName evidence="1">Uncharacterized protein</fullName>
    </submittedName>
</protein>